<feature type="region of interest" description="Disordered" evidence="1">
    <location>
        <begin position="620"/>
        <end position="778"/>
    </location>
</feature>
<dbReference type="GO" id="GO:0007095">
    <property type="term" value="P:mitotic G2 DNA damage checkpoint signaling"/>
    <property type="evidence" value="ECO:0007669"/>
    <property type="project" value="InterPro"/>
</dbReference>
<protein>
    <recommendedName>
        <fullName evidence="2">BRCT domain-containing protein</fullName>
    </recommendedName>
</protein>
<dbReference type="GO" id="GO:0030870">
    <property type="term" value="C:Mre11 complex"/>
    <property type="evidence" value="ECO:0007669"/>
    <property type="project" value="InterPro"/>
</dbReference>
<feature type="region of interest" description="Disordered" evidence="1">
    <location>
        <begin position="871"/>
        <end position="1085"/>
    </location>
</feature>
<dbReference type="AlphaFoldDB" id="A0A8H3HKK2"/>
<dbReference type="GO" id="GO:0000724">
    <property type="term" value="P:double-strand break repair via homologous recombination"/>
    <property type="evidence" value="ECO:0007669"/>
    <property type="project" value="TreeGrafter"/>
</dbReference>
<dbReference type="Proteomes" id="UP000663853">
    <property type="component" value="Unassembled WGS sequence"/>
</dbReference>
<feature type="compositionally biased region" description="Low complexity" evidence="1">
    <location>
        <begin position="1047"/>
        <end position="1064"/>
    </location>
</feature>
<organism evidence="3 4">
    <name type="scientific">Rhizoctonia solani</name>
    <dbReference type="NCBI Taxonomy" id="456999"/>
    <lineage>
        <taxon>Eukaryota</taxon>
        <taxon>Fungi</taxon>
        <taxon>Dikarya</taxon>
        <taxon>Basidiomycota</taxon>
        <taxon>Agaricomycotina</taxon>
        <taxon>Agaricomycetes</taxon>
        <taxon>Cantharellales</taxon>
        <taxon>Ceratobasidiaceae</taxon>
        <taxon>Rhizoctonia</taxon>
    </lineage>
</organism>
<feature type="compositionally biased region" description="Basic and acidic residues" evidence="1">
    <location>
        <begin position="984"/>
        <end position="996"/>
    </location>
</feature>
<sequence>MWVISGPFDGVQEGVKEKLLKPGTTYTVGRAKSGQSLLNRINLEQKAISHEHVAIIVGGYEIDDVSDSQAKPAVQLILKREKDIMVSNQRVSKGMVFDLEAGSEVALTNKISIYLLWRPVVVVNADNRVKKDRMREIAAAAAKLGVTVSKTWRDNVTHFVTPSINMSRRALHSLMLGIPLVDIKWLEELFRRGNTLTVESEPDEHGVVALESHFVFPDEQDFRPKLAKSDDEDEDMTEWPIEYWDANSARKTIWTGLQFHFFCDDTAPTEWTDQVQLGGGTFKSHNINSEQAGESVTTAEGANILFQNIRLVAGKLNKVSGMMSPVVIVIKPSELTALLGKSTWRLYQEAMKANGFKYVTPKDITLAALRMDITSIDCGLEAFESSAPSAQPKKSTTSPSSSFPSVIPPSHTGDMSASGLPSVITTSAFGVPEPSEPPEPEPVPEIRRPRPLKKLRPQSQEPPVVTSPKPVVQEASPEVVEEDKQDLVSEVPRPRLLKRRVKTTTIAEALGLDDSSASITPVIPPDEEPKPPLSKTVVKKPERVKPPSSTAVQESTEAAPSTTSRPNRLKRRADVLAERTTATHPPSMEIDIPEAPALKRYRQLFEGVERAASSVVDFDGGSTISAAAPAQPLEPPVAVDETRKRKSADRDQDDDVSMEDAMRVKRRVPASGISQKPSHSNQVLPNVESAAESRVATQSQLPPPGQAHTRPSGSRGAAPGAPDKDSALLDALAQTENDQVSASRAGKGKGAKTAQIDKEFSNMRIAEEKEKEEASRRRAEEMRIWEECERDVNVRGNFMVVELVDLVRRNRGPPARSINPAWEGKPDFKKFKKKATGPRIAQVPVFSNNDENLDYGMGDDYWEQKTALAGVRGSSEGPHGNARVQDDDSDTPMLNTARAARGRKATQAAANPKAGVAIDPKVKPKPKAQRIAISSDESDEDELSKLKSSSSNIGVGRRRPIPNSARKANLADFGMRDEDSDSGGGERPRRGARQEEQSYGSSTRAGDEDAVSHIMEQESHQVTTTGALSHMSSLGGASLGVRKPTTSSSSVAKPSRPKKVVVVDSDSDGGGFKGFGSKRRKRGAL</sequence>
<accession>A0A8H3HKK2</accession>
<evidence type="ECO:0000313" key="4">
    <source>
        <dbReference type="Proteomes" id="UP000663853"/>
    </source>
</evidence>
<evidence type="ECO:0000256" key="1">
    <source>
        <dbReference type="SAM" id="MobiDB-lite"/>
    </source>
</evidence>
<feature type="compositionally biased region" description="Pro residues" evidence="1">
    <location>
        <begin position="434"/>
        <end position="443"/>
    </location>
</feature>
<feature type="compositionally biased region" description="Low complexity" evidence="1">
    <location>
        <begin position="388"/>
        <end position="410"/>
    </location>
</feature>
<dbReference type="Gene3D" id="2.60.200.20">
    <property type="match status" value="1"/>
</dbReference>
<feature type="region of interest" description="Disordered" evidence="1">
    <location>
        <begin position="512"/>
        <end position="591"/>
    </location>
</feature>
<feature type="region of interest" description="Disordered" evidence="1">
    <location>
        <begin position="385"/>
        <end position="487"/>
    </location>
</feature>
<feature type="domain" description="BRCT" evidence="2">
    <location>
        <begin position="120"/>
        <end position="203"/>
    </location>
</feature>
<feature type="compositionally biased region" description="Basic and acidic residues" evidence="1">
    <location>
        <begin position="1005"/>
        <end position="1019"/>
    </location>
</feature>
<dbReference type="PROSITE" id="PS50172">
    <property type="entry name" value="BRCT"/>
    <property type="match status" value="1"/>
</dbReference>
<feature type="compositionally biased region" description="Polar residues" evidence="1">
    <location>
        <begin position="547"/>
        <end position="566"/>
    </location>
</feature>
<feature type="compositionally biased region" description="Basic residues" evidence="1">
    <location>
        <begin position="1076"/>
        <end position="1085"/>
    </location>
</feature>
<dbReference type="InterPro" id="IPR001357">
    <property type="entry name" value="BRCT_dom"/>
</dbReference>
<feature type="compositionally biased region" description="Polar residues" evidence="1">
    <location>
        <begin position="672"/>
        <end position="684"/>
    </location>
</feature>
<dbReference type="PANTHER" id="PTHR12162">
    <property type="entry name" value="NIBRIN-RELATED"/>
    <property type="match status" value="1"/>
</dbReference>
<evidence type="ECO:0000313" key="3">
    <source>
        <dbReference type="EMBL" id="CAE6521239.1"/>
    </source>
</evidence>
<dbReference type="GO" id="GO:0003684">
    <property type="term" value="F:damaged DNA binding"/>
    <property type="evidence" value="ECO:0007669"/>
    <property type="project" value="TreeGrafter"/>
</dbReference>
<dbReference type="PANTHER" id="PTHR12162:SF0">
    <property type="entry name" value="NIBRIN"/>
    <property type="match status" value="1"/>
</dbReference>
<feature type="compositionally biased region" description="Polar residues" evidence="1">
    <location>
        <begin position="1020"/>
        <end position="1032"/>
    </location>
</feature>
<dbReference type="Gene3D" id="3.40.50.10190">
    <property type="entry name" value="BRCT domain"/>
    <property type="match status" value="1"/>
</dbReference>
<dbReference type="EMBL" id="CAJMXA010003885">
    <property type="protein sequence ID" value="CAE6521239.1"/>
    <property type="molecule type" value="Genomic_DNA"/>
</dbReference>
<feature type="compositionally biased region" description="Basic and acidic residues" evidence="1">
    <location>
        <begin position="755"/>
        <end position="778"/>
    </location>
</feature>
<reference evidence="3" key="1">
    <citation type="submission" date="2021-01" db="EMBL/GenBank/DDBJ databases">
        <authorList>
            <person name="Kaushik A."/>
        </authorList>
    </citation>
    <scope>NUCLEOTIDE SEQUENCE</scope>
    <source>
        <strain evidence="3">AG6-10EEA</strain>
    </source>
</reference>
<dbReference type="InterPro" id="IPR036420">
    <property type="entry name" value="BRCT_dom_sf"/>
</dbReference>
<name>A0A8H3HKK2_9AGAM</name>
<dbReference type="InterPro" id="IPR040227">
    <property type="entry name" value="Nibrin-rel"/>
</dbReference>
<proteinExistence type="predicted"/>
<comment type="caution">
    <text evidence="3">The sequence shown here is derived from an EMBL/GenBank/DDBJ whole genome shotgun (WGS) entry which is preliminary data.</text>
</comment>
<evidence type="ECO:0000259" key="2">
    <source>
        <dbReference type="PROSITE" id="PS50172"/>
    </source>
</evidence>
<gene>
    <name evidence="3" type="ORF">RDB_LOCUS148274</name>
</gene>
<dbReference type="SUPFAM" id="SSF52113">
    <property type="entry name" value="BRCT domain"/>
    <property type="match status" value="1"/>
</dbReference>